<dbReference type="GO" id="GO:0042157">
    <property type="term" value="P:lipoprotein metabolic process"/>
    <property type="evidence" value="ECO:0007669"/>
    <property type="project" value="InterPro"/>
</dbReference>
<dbReference type="GO" id="GO:0016020">
    <property type="term" value="C:membrane"/>
    <property type="evidence" value="ECO:0007669"/>
    <property type="project" value="TreeGrafter"/>
</dbReference>
<dbReference type="AlphaFoldDB" id="A0AA88SS17"/>
<name>A0AA88SS17_TACVA</name>
<dbReference type="Proteomes" id="UP001187315">
    <property type="component" value="Unassembled WGS sequence"/>
</dbReference>
<accession>A0AA88SS17</accession>
<organism evidence="4 5">
    <name type="scientific">Tachysurus vachellii</name>
    <name type="common">Darkbarbel catfish</name>
    <name type="synonym">Pelteobagrus vachellii</name>
    <dbReference type="NCBI Taxonomy" id="175792"/>
    <lineage>
        <taxon>Eukaryota</taxon>
        <taxon>Metazoa</taxon>
        <taxon>Chordata</taxon>
        <taxon>Craniata</taxon>
        <taxon>Vertebrata</taxon>
        <taxon>Euteleostomi</taxon>
        <taxon>Actinopterygii</taxon>
        <taxon>Neopterygii</taxon>
        <taxon>Teleostei</taxon>
        <taxon>Ostariophysi</taxon>
        <taxon>Siluriformes</taxon>
        <taxon>Bagridae</taxon>
        <taxon>Tachysurus</taxon>
    </lineage>
</organism>
<feature type="transmembrane region" description="Helical" evidence="3">
    <location>
        <begin position="44"/>
        <end position="65"/>
    </location>
</feature>
<evidence type="ECO:0000313" key="5">
    <source>
        <dbReference type="Proteomes" id="UP001187315"/>
    </source>
</evidence>
<dbReference type="EMBL" id="JAVHJS010000011">
    <property type="protein sequence ID" value="KAK2843258.1"/>
    <property type="molecule type" value="Genomic_DNA"/>
</dbReference>
<keyword evidence="5" id="KW-1185">Reference proteome</keyword>
<dbReference type="GO" id="GO:0008289">
    <property type="term" value="F:lipid binding"/>
    <property type="evidence" value="ECO:0007669"/>
    <property type="project" value="InterPro"/>
</dbReference>
<dbReference type="GO" id="GO:0006869">
    <property type="term" value="P:lipid transport"/>
    <property type="evidence" value="ECO:0007669"/>
    <property type="project" value="InterPro"/>
</dbReference>
<protein>
    <submittedName>
        <fullName evidence="4">Uncharacterized protein</fullName>
    </submittedName>
</protein>
<keyword evidence="3" id="KW-0472">Membrane</keyword>
<dbReference type="PANTHER" id="PTHR14096">
    <property type="entry name" value="APOLIPOPROTEIN L"/>
    <property type="match status" value="1"/>
</dbReference>
<evidence type="ECO:0000256" key="1">
    <source>
        <dbReference type="ARBA" id="ARBA00010090"/>
    </source>
</evidence>
<sequence>MDVKDKRCDDLFLLIEKQEQFANHLMDFAKDLEEMTKTMTKGKCVGNTVTVLGSATLIGAGIAFFTAGVAIPFLATAAGAAVLTGTATSVTCTVIEIWKSNEAMKNAERIASEIEEIWKKVSEIQDLTSMSSDELGRKITETILKAVAKKAATKGAKYAAKTAVQKGANYAATKAVTEGAKTSVFLATKEGTSLALKTVLKGTSQFAGGALGIVFTLPDLIDNCQKLYEGKHETDASSCLREKAKQIHDAVKQLKEQMNNIEEMSNETSDSE</sequence>
<gene>
    <name evidence="4" type="ORF">Q7C36_011473</name>
</gene>
<comment type="caution">
    <text evidence="4">The sequence shown here is derived from an EMBL/GenBank/DDBJ whole genome shotgun (WGS) entry which is preliminary data.</text>
</comment>
<feature type="coiled-coil region" evidence="2">
    <location>
        <begin position="237"/>
        <end position="271"/>
    </location>
</feature>
<dbReference type="InterPro" id="IPR008405">
    <property type="entry name" value="ApoL"/>
</dbReference>
<evidence type="ECO:0000256" key="2">
    <source>
        <dbReference type="SAM" id="Coils"/>
    </source>
</evidence>
<reference evidence="4" key="1">
    <citation type="submission" date="2023-08" db="EMBL/GenBank/DDBJ databases">
        <title>Pelteobagrus vachellii genome.</title>
        <authorList>
            <person name="Liu H."/>
        </authorList>
    </citation>
    <scope>NUCLEOTIDE SEQUENCE</scope>
    <source>
        <strain evidence="4">PRFRI_2022a</strain>
        <tissue evidence="4">Muscle</tissue>
    </source>
</reference>
<keyword evidence="3" id="KW-1133">Transmembrane helix</keyword>
<dbReference type="PANTHER" id="PTHR14096:SF28">
    <property type="entry name" value="APOLIPOPROTEIN L, 1-RELATED"/>
    <property type="match status" value="1"/>
</dbReference>
<keyword evidence="3" id="KW-0812">Transmembrane</keyword>
<evidence type="ECO:0000256" key="3">
    <source>
        <dbReference type="SAM" id="Phobius"/>
    </source>
</evidence>
<dbReference type="GO" id="GO:0005576">
    <property type="term" value="C:extracellular region"/>
    <property type="evidence" value="ECO:0007669"/>
    <property type="project" value="InterPro"/>
</dbReference>
<evidence type="ECO:0000313" key="4">
    <source>
        <dbReference type="EMBL" id="KAK2843258.1"/>
    </source>
</evidence>
<keyword evidence="2" id="KW-0175">Coiled coil</keyword>
<comment type="similarity">
    <text evidence="1">Belongs to the apolipoprotein L family.</text>
</comment>
<dbReference type="Pfam" id="PF05461">
    <property type="entry name" value="ApoL"/>
    <property type="match status" value="1"/>
</dbReference>
<proteinExistence type="inferred from homology"/>
<feature type="transmembrane region" description="Helical" evidence="3">
    <location>
        <begin position="71"/>
        <end position="95"/>
    </location>
</feature>